<dbReference type="RefSeq" id="WP_072640928.1">
    <property type="nucleotide sequence ID" value="NZ_CP016287.1"/>
</dbReference>
<dbReference type="SUPFAM" id="SSF52218">
    <property type="entry name" value="Flavoproteins"/>
    <property type="match status" value="1"/>
</dbReference>
<dbReference type="Gene3D" id="3.40.50.360">
    <property type="match status" value="1"/>
</dbReference>
<name>A0A1L3ZHH9_RHILE</name>
<dbReference type="OrthoDB" id="1643408at2"/>
<dbReference type="InterPro" id="IPR029039">
    <property type="entry name" value="Flavoprotein-like_sf"/>
</dbReference>
<geneLocation type="plasmid" evidence="2">
    <name>unnamed1</name>
</geneLocation>
<gene>
    <name evidence="2" type="ORF">BMW22_26080</name>
    <name evidence="3" type="ORF">BMW22_35145</name>
</gene>
<dbReference type="Proteomes" id="UP000183050">
    <property type="component" value="Plasmid unnamed3"/>
</dbReference>
<evidence type="ECO:0000313" key="3">
    <source>
        <dbReference type="EMBL" id="API56706.1"/>
    </source>
</evidence>
<evidence type="ECO:0000313" key="4">
    <source>
        <dbReference type="Proteomes" id="UP000183050"/>
    </source>
</evidence>
<organism evidence="2 4">
    <name type="scientific">Rhizobium leguminosarum</name>
    <dbReference type="NCBI Taxonomy" id="384"/>
    <lineage>
        <taxon>Bacteria</taxon>
        <taxon>Pseudomonadati</taxon>
        <taxon>Pseudomonadota</taxon>
        <taxon>Alphaproteobacteria</taxon>
        <taxon>Hyphomicrobiales</taxon>
        <taxon>Rhizobiaceae</taxon>
        <taxon>Rhizobium/Agrobacterium group</taxon>
        <taxon>Rhizobium</taxon>
    </lineage>
</organism>
<dbReference type="EMBL" id="CP018229">
    <property type="protein sequence ID" value="API55106.1"/>
    <property type="molecule type" value="Genomic_DNA"/>
</dbReference>
<keyword evidence="2" id="KW-0614">Plasmid</keyword>
<proteinExistence type="predicted"/>
<protein>
    <recommendedName>
        <fullName evidence="1">NADPH-dependent FMN reductase-like domain-containing protein</fullName>
    </recommendedName>
</protein>
<dbReference type="InterPro" id="IPR005025">
    <property type="entry name" value="FMN_Rdtase-like_dom"/>
</dbReference>
<accession>A0A1L3ZHH9</accession>
<evidence type="ECO:0000313" key="2">
    <source>
        <dbReference type="EMBL" id="API55106.1"/>
    </source>
</evidence>
<dbReference type="GO" id="GO:0016491">
    <property type="term" value="F:oxidoreductase activity"/>
    <property type="evidence" value="ECO:0007669"/>
    <property type="project" value="InterPro"/>
</dbReference>
<dbReference type="EMBL" id="CP018231">
    <property type="protein sequence ID" value="API56706.1"/>
    <property type="molecule type" value="Genomic_DNA"/>
</dbReference>
<reference evidence="2 4" key="1">
    <citation type="submission" date="2016-11" db="EMBL/GenBank/DDBJ databases">
        <title>Rhizobium leguminosarum bv. viciae strain Vaf12 isolated from Vavilovia formosa root nodules from Russia, Dagestan.</title>
        <authorList>
            <person name="Kimeklis A."/>
        </authorList>
    </citation>
    <scope>NUCLEOTIDE SEQUENCE [LARGE SCALE GENOMIC DNA]</scope>
    <source>
        <strain evidence="2 4">Vaf-108</strain>
        <plasmid evidence="4">Plasmid unnamed1</plasmid>
        <plasmid evidence="4">Plasmid unnamed3 sequence</plasmid>
        <plasmid evidence="2">unnamed1</plasmid>
        <plasmid evidence="3">unnamed3</plasmid>
    </source>
</reference>
<evidence type="ECO:0000259" key="1">
    <source>
        <dbReference type="Pfam" id="PF03358"/>
    </source>
</evidence>
<dbReference type="Pfam" id="PF03358">
    <property type="entry name" value="FMN_red"/>
    <property type="match status" value="1"/>
</dbReference>
<feature type="domain" description="NADPH-dependent FMN reductase-like" evidence="1">
    <location>
        <begin position="6"/>
        <end position="161"/>
    </location>
</feature>
<sequence>MQSNPNLLAICASLKPAPGRTEPSACREILRAATIYLSRVVPNIESLDLRDATLPRFEGLAPAHHYDPAVMQVHQRIRAASGLIFSIPAYWGGVGGAFKTFVELVCGPSYENASSSPFQGKPAVALLVGSDAFSTQSAISQLDSIFEAIGAHLTSELVVVPNPAATGASDAAIRALIGASAQLAQHIIKVKEGA</sequence>
<geneLocation type="plasmid" evidence="4">
    <name>unnamed3 sequence</name>
</geneLocation>
<dbReference type="AlphaFoldDB" id="A0A1L3ZHH9"/>
<geneLocation type="plasmid" evidence="3">
    <name>unnamed3</name>
</geneLocation>
<dbReference type="Proteomes" id="UP000183050">
    <property type="component" value="Plasmid unnamed1"/>
</dbReference>